<accession>A0A8K1ZVP4</accession>
<dbReference type="Proteomes" id="UP000607397">
    <property type="component" value="Unassembled WGS sequence"/>
</dbReference>
<dbReference type="AlphaFoldDB" id="A0A8K1ZVP4"/>
<dbReference type="RefSeq" id="WP_161823483.1">
    <property type="nucleotide sequence ID" value="NZ_WVIC01000001.1"/>
</dbReference>
<comment type="caution">
    <text evidence="2">The sequence shown here is derived from an EMBL/GenBank/DDBJ whole genome shotgun (WGS) entry which is preliminary data.</text>
</comment>
<organism evidence="2 3">
    <name type="scientific">Petrachloros mirabilis ULC683</name>
    <dbReference type="NCBI Taxonomy" id="2781853"/>
    <lineage>
        <taxon>Bacteria</taxon>
        <taxon>Bacillati</taxon>
        <taxon>Cyanobacteriota</taxon>
        <taxon>Cyanophyceae</taxon>
        <taxon>Synechococcales</taxon>
        <taxon>Petrachlorosaceae</taxon>
        <taxon>Petrachloros</taxon>
        <taxon>Petrachloros mirabilis</taxon>
    </lineage>
</organism>
<reference evidence="2" key="1">
    <citation type="submission" date="2019-12" db="EMBL/GenBank/DDBJ databases">
        <title>High-Quality draft genome sequences of three cyanobacteria isolated from the limestone walls of the Old Cathedral of Coimbra.</title>
        <authorList>
            <person name="Tiago I."/>
            <person name="Soares F."/>
            <person name="Portugal A."/>
        </authorList>
    </citation>
    <scope>NUCLEOTIDE SEQUENCE [LARGE SCALE GENOMIC DNA]</scope>
    <source>
        <strain evidence="2">C</strain>
    </source>
</reference>
<evidence type="ECO:0000259" key="1">
    <source>
        <dbReference type="Pfam" id="PF14261"/>
    </source>
</evidence>
<dbReference type="Pfam" id="PF14261">
    <property type="entry name" value="DUF4351"/>
    <property type="match status" value="1"/>
</dbReference>
<gene>
    <name evidence="2" type="ORF">GS597_00435</name>
</gene>
<dbReference type="EMBL" id="WVIC01000001">
    <property type="protein sequence ID" value="NCJ05011.1"/>
    <property type="molecule type" value="Genomic_DNA"/>
</dbReference>
<proteinExistence type="predicted"/>
<evidence type="ECO:0000313" key="3">
    <source>
        <dbReference type="Proteomes" id="UP000607397"/>
    </source>
</evidence>
<protein>
    <submittedName>
        <fullName evidence="2">DUF4351 domain-containing protein</fullName>
    </submittedName>
</protein>
<keyword evidence="3" id="KW-1185">Reference proteome</keyword>
<dbReference type="PANTHER" id="PTHR35586:SF1">
    <property type="entry name" value="SLL1691 PROTEIN"/>
    <property type="match status" value="1"/>
</dbReference>
<feature type="domain" description="DUF4351" evidence="1">
    <location>
        <begin position="237"/>
        <end position="295"/>
    </location>
</feature>
<sequence>MAKNSFDSFSKQLLEEILSPYGAVEVSREVPGESQFVDVYFEPSSQSEIAPQELGLLGHITQTPCLLEPFRNQPTPSEVRSCLLKLYQVHGDYQRKARREKAAILENDLPHLWILASSASENLLNGFGFSANNDWPSGVYLLHPSLRTAIISINQLPRLEETIFLRLLGKGQTQKQAVDEVIGLDAEDSRRSAILRLLASWKISLEITGQAEEEELMMVLSQAYLEWEQQTEQRGEQKGRQEEAQALILRLLTRRIGDIAPEVRSQVQALSLAQLESLGEALLDFFTPSDLESWLASNVAG</sequence>
<dbReference type="InterPro" id="IPR025587">
    <property type="entry name" value="DUF4351"/>
</dbReference>
<name>A0A8K1ZVP4_9CYAN</name>
<evidence type="ECO:0000313" key="2">
    <source>
        <dbReference type="EMBL" id="NCJ05011.1"/>
    </source>
</evidence>
<dbReference type="PANTHER" id="PTHR35586">
    <property type="entry name" value="SLL1691 PROTEIN"/>
    <property type="match status" value="1"/>
</dbReference>